<dbReference type="PANTHER" id="PTHR45526">
    <property type="entry name" value="TRANSCRIPTIONAL REGULATORY PROTEIN DPIA"/>
    <property type="match status" value="1"/>
</dbReference>
<evidence type="ECO:0000256" key="2">
    <source>
        <dbReference type="ARBA" id="ARBA00022490"/>
    </source>
</evidence>
<feature type="modified residue" description="4-aspartylphosphate" evidence="10">
    <location>
        <position position="53"/>
    </location>
</feature>
<keyword evidence="6 9" id="KW-0238">DNA-binding</keyword>
<accession>A0A6G8ATC2</accession>
<keyword evidence="2 9" id="KW-0963">Cytoplasm</keyword>
<feature type="domain" description="Response regulatory" evidence="11">
    <location>
        <begin position="2"/>
        <end position="118"/>
    </location>
</feature>
<comment type="subcellular location">
    <subcellularLocation>
        <location evidence="1 9">Cytoplasm</location>
    </subcellularLocation>
</comment>
<dbReference type="PANTHER" id="PTHR45526:SF1">
    <property type="entry name" value="TRANSCRIPTIONAL REGULATORY PROTEIN DCUR-RELATED"/>
    <property type="match status" value="1"/>
</dbReference>
<evidence type="ECO:0000256" key="6">
    <source>
        <dbReference type="ARBA" id="ARBA00023125"/>
    </source>
</evidence>
<dbReference type="Gene3D" id="3.40.50.2300">
    <property type="match status" value="1"/>
</dbReference>
<dbReference type="PROSITE" id="PS50110">
    <property type="entry name" value="RESPONSE_REGULATORY"/>
    <property type="match status" value="1"/>
</dbReference>
<dbReference type="InterPro" id="IPR051271">
    <property type="entry name" value="2C-system_Tx_regulators"/>
</dbReference>
<evidence type="ECO:0000256" key="3">
    <source>
        <dbReference type="ARBA" id="ARBA00022553"/>
    </source>
</evidence>
<reference evidence="12 13" key="1">
    <citation type="submission" date="2020-03" db="EMBL/GenBank/DDBJ databases">
        <title>Vagococcus sp. nov., isolated from beetles.</title>
        <authorList>
            <person name="Hyun D.-W."/>
            <person name="Bae J.-W."/>
        </authorList>
    </citation>
    <scope>NUCLEOTIDE SEQUENCE [LARGE SCALE GENOMIC DNA]</scope>
    <source>
        <strain evidence="12 13">HDW17B</strain>
    </source>
</reference>
<protein>
    <recommendedName>
        <fullName evidence="9">Transcriptional regulatory protein</fullName>
    </recommendedName>
</protein>
<keyword evidence="8 9" id="KW-0804">Transcription</keyword>
<dbReference type="InterPro" id="IPR011006">
    <property type="entry name" value="CheY-like_superfamily"/>
</dbReference>
<sequence>MTILIIEDDPMVASLNQQFVENILPKAHIENVRQTKDGLKIIQRENVRLILLDVFLPEQTGLEFLKELHQLEINIPVILITAADDMHTLEEALKYNVIDYLIKPFTFERFKLAFQKFDILDEMTDKKTTTNQQALDAFFNQTTTKKEEIHCGEELPKGLSKLTFSKVIEGIKTMEQPFSTENLSKEIALSRISTKKYITFLTEIAVLGETMHYREIGRPITLYKLVEDYEEKVGEYL</sequence>
<gene>
    <name evidence="12" type="ORF">G7082_07320</name>
</gene>
<dbReference type="Pfam" id="PF00072">
    <property type="entry name" value="Response_reg"/>
    <property type="match status" value="1"/>
</dbReference>
<evidence type="ECO:0000256" key="9">
    <source>
        <dbReference type="PIRNR" id="PIRNR006171"/>
    </source>
</evidence>
<dbReference type="KEGG" id="vhy:G7082_07320"/>
<evidence type="ECO:0000313" key="13">
    <source>
        <dbReference type="Proteomes" id="UP000501747"/>
    </source>
</evidence>
<organism evidence="12 13">
    <name type="scientific">Vagococcus hydrophili</name>
    <dbReference type="NCBI Taxonomy" id="2714947"/>
    <lineage>
        <taxon>Bacteria</taxon>
        <taxon>Bacillati</taxon>
        <taxon>Bacillota</taxon>
        <taxon>Bacilli</taxon>
        <taxon>Lactobacillales</taxon>
        <taxon>Enterococcaceae</taxon>
        <taxon>Vagococcus</taxon>
    </lineage>
</organism>
<dbReference type="EMBL" id="CP049887">
    <property type="protein sequence ID" value="QIL48314.1"/>
    <property type="molecule type" value="Genomic_DNA"/>
</dbReference>
<dbReference type="GO" id="GO:0000156">
    <property type="term" value="F:phosphorelay response regulator activity"/>
    <property type="evidence" value="ECO:0007669"/>
    <property type="project" value="TreeGrafter"/>
</dbReference>
<dbReference type="InterPro" id="IPR001789">
    <property type="entry name" value="Sig_transdc_resp-reg_receiver"/>
</dbReference>
<evidence type="ECO:0000256" key="7">
    <source>
        <dbReference type="ARBA" id="ARBA00023159"/>
    </source>
</evidence>
<dbReference type="AlphaFoldDB" id="A0A6G8ATC2"/>
<dbReference type="Proteomes" id="UP000501747">
    <property type="component" value="Chromosome"/>
</dbReference>
<proteinExistence type="predicted"/>
<dbReference type="GO" id="GO:0003677">
    <property type="term" value="F:DNA binding"/>
    <property type="evidence" value="ECO:0007669"/>
    <property type="project" value="UniProtKB-KW"/>
</dbReference>
<keyword evidence="3 10" id="KW-0597">Phosphoprotein</keyword>
<keyword evidence="5 9" id="KW-0805">Transcription regulation</keyword>
<evidence type="ECO:0000256" key="5">
    <source>
        <dbReference type="ARBA" id="ARBA00023015"/>
    </source>
</evidence>
<keyword evidence="13" id="KW-1185">Reference proteome</keyword>
<dbReference type="GO" id="GO:0005737">
    <property type="term" value="C:cytoplasm"/>
    <property type="evidence" value="ECO:0007669"/>
    <property type="project" value="UniProtKB-SubCell"/>
</dbReference>
<evidence type="ECO:0000256" key="4">
    <source>
        <dbReference type="ARBA" id="ARBA00023012"/>
    </source>
</evidence>
<keyword evidence="4 9" id="KW-0902">Two-component regulatory system</keyword>
<dbReference type="SMART" id="SM00448">
    <property type="entry name" value="REC"/>
    <property type="match status" value="1"/>
</dbReference>
<dbReference type="RefSeq" id="WP_166034461.1">
    <property type="nucleotide sequence ID" value="NZ_CP049887.1"/>
</dbReference>
<dbReference type="PIRSF" id="PIRSF006171">
    <property type="entry name" value="RR_citrat_malat"/>
    <property type="match status" value="1"/>
</dbReference>
<name>A0A6G8ATC2_9ENTE</name>
<keyword evidence="7 9" id="KW-0010">Activator</keyword>
<evidence type="ECO:0000256" key="8">
    <source>
        <dbReference type="ARBA" id="ARBA00023163"/>
    </source>
</evidence>
<evidence type="ECO:0000313" key="12">
    <source>
        <dbReference type="EMBL" id="QIL48314.1"/>
    </source>
</evidence>
<dbReference type="GO" id="GO:0003700">
    <property type="term" value="F:DNA-binding transcription factor activity"/>
    <property type="evidence" value="ECO:0007669"/>
    <property type="project" value="InterPro"/>
</dbReference>
<evidence type="ECO:0000259" key="11">
    <source>
        <dbReference type="PROSITE" id="PS50110"/>
    </source>
</evidence>
<dbReference type="SUPFAM" id="SSF52172">
    <property type="entry name" value="CheY-like"/>
    <property type="match status" value="1"/>
</dbReference>
<dbReference type="InterPro" id="IPR024187">
    <property type="entry name" value="Sig_transdc_resp-reg_cit/mal"/>
</dbReference>
<evidence type="ECO:0000256" key="1">
    <source>
        <dbReference type="ARBA" id="ARBA00004496"/>
    </source>
</evidence>
<evidence type="ECO:0000256" key="10">
    <source>
        <dbReference type="PROSITE-ProRule" id="PRU00169"/>
    </source>
</evidence>